<reference evidence="2" key="1">
    <citation type="journal article" date="2014" name="Int. J. Syst. Evol. Microbiol.">
        <title>Complete genome sequence of Corynebacterium casei LMG S-19264T (=DSM 44701T), isolated from a smear-ripened cheese.</title>
        <authorList>
            <consortium name="US DOE Joint Genome Institute (JGI-PGF)"/>
            <person name="Walter F."/>
            <person name="Albersmeier A."/>
            <person name="Kalinowski J."/>
            <person name="Ruckert C."/>
        </authorList>
    </citation>
    <scope>NUCLEOTIDE SEQUENCE</scope>
    <source>
        <strain evidence="2">CCM 7684</strain>
    </source>
</reference>
<keyword evidence="1" id="KW-1133">Transmembrane helix</keyword>
<name>A0A8J3DZF6_9RHOB</name>
<protein>
    <recommendedName>
        <fullName evidence="4">Anti-sigma factor</fullName>
    </recommendedName>
</protein>
<organism evidence="2 3">
    <name type="scientific">Agaricicola taiwanensis</name>
    <dbReference type="NCBI Taxonomy" id="591372"/>
    <lineage>
        <taxon>Bacteria</taxon>
        <taxon>Pseudomonadati</taxon>
        <taxon>Pseudomonadota</taxon>
        <taxon>Alphaproteobacteria</taxon>
        <taxon>Rhodobacterales</taxon>
        <taxon>Paracoccaceae</taxon>
        <taxon>Agaricicola</taxon>
    </lineage>
</organism>
<dbReference type="EMBL" id="BMCP01000008">
    <property type="protein sequence ID" value="GGE54949.1"/>
    <property type="molecule type" value="Genomic_DNA"/>
</dbReference>
<feature type="transmembrane region" description="Helical" evidence="1">
    <location>
        <begin position="95"/>
        <end position="116"/>
    </location>
</feature>
<sequence length="246" mass="26112">MTDIHLSDENLMAYADGEAEAPLQRAVERAMLADPRAVRKVVDFLRSRRLARAALALDGTAVPDSLRAAVEAKVAAHERQGGNVVPLKRRGLSGLWARVALPVAAAAVLLAAVSLYTTMGMREDAGSGVSLVAHIEAPRVQHLLDRLPAGSEETEDGVTLRALATYRLPSGRICRAFSLTQDAEGAEAVSCREGERWAFTVAGAVEPQAYVPADGTDVIGGYLAGAKAGEALSEEEEARLFAELKR</sequence>
<keyword evidence="1" id="KW-0812">Transmembrane</keyword>
<dbReference type="AlphaFoldDB" id="A0A8J3DZF6"/>
<evidence type="ECO:0000256" key="1">
    <source>
        <dbReference type="SAM" id="Phobius"/>
    </source>
</evidence>
<dbReference type="Proteomes" id="UP000602745">
    <property type="component" value="Unassembled WGS sequence"/>
</dbReference>
<reference evidence="2" key="2">
    <citation type="submission" date="2020-09" db="EMBL/GenBank/DDBJ databases">
        <authorList>
            <person name="Sun Q."/>
            <person name="Sedlacek I."/>
        </authorList>
    </citation>
    <scope>NUCLEOTIDE SEQUENCE</scope>
    <source>
        <strain evidence="2">CCM 7684</strain>
    </source>
</reference>
<evidence type="ECO:0000313" key="2">
    <source>
        <dbReference type="EMBL" id="GGE54949.1"/>
    </source>
</evidence>
<evidence type="ECO:0000313" key="3">
    <source>
        <dbReference type="Proteomes" id="UP000602745"/>
    </source>
</evidence>
<accession>A0A8J3DZF6</accession>
<dbReference type="RefSeq" id="WP_188411117.1">
    <property type="nucleotide sequence ID" value="NZ_BMCP01000008.1"/>
</dbReference>
<proteinExistence type="predicted"/>
<comment type="caution">
    <text evidence="2">The sequence shown here is derived from an EMBL/GenBank/DDBJ whole genome shotgun (WGS) entry which is preliminary data.</text>
</comment>
<gene>
    <name evidence="2" type="ORF">GCM10007276_34900</name>
</gene>
<evidence type="ECO:0008006" key="4">
    <source>
        <dbReference type="Google" id="ProtNLM"/>
    </source>
</evidence>
<keyword evidence="3" id="KW-1185">Reference proteome</keyword>
<keyword evidence="1" id="KW-0472">Membrane</keyword>